<evidence type="ECO:0000256" key="2">
    <source>
        <dbReference type="SAM" id="MobiDB-lite"/>
    </source>
</evidence>
<evidence type="ECO:0000259" key="4">
    <source>
        <dbReference type="Pfam" id="PF03816"/>
    </source>
</evidence>
<dbReference type="PANTHER" id="PTHR33392">
    <property type="entry name" value="POLYISOPRENYL-TEICHOIC ACID--PEPTIDOGLYCAN TEICHOIC ACID TRANSFERASE TAGU"/>
    <property type="match status" value="1"/>
</dbReference>
<dbReference type="InterPro" id="IPR004474">
    <property type="entry name" value="LytR_CpsA_psr"/>
</dbReference>
<evidence type="ECO:0000313" key="6">
    <source>
        <dbReference type="Proteomes" id="UP000550260"/>
    </source>
</evidence>
<feature type="domain" description="Cell envelope-related transcriptional attenuator" evidence="4">
    <location>
        <begin position="198"/>
        <end position="368"/>
    </location>
</feature>
<dbReference type="NCBIfam" id="TIGR00350">
    <property type="entry name" value="lytR_cpsA_psr"/>
    <property type="match status" value="1"/>
</dbReference>
<feature type="compositionally biased region" description="Basic and acidic residues" evidence="2">
    <location>
        <begin position="11"/>
        <end position="20"/>
    </location>
</feature>
<name>A0A8E2B6V7_9PSEU</name>
<comment type="similarity">
    <text evidence="1">Belongs to the LytR/CpsA/Psr (LCP) family.</text>
</comment>
<gene>
    <name evidence="5" type="ORF">H5411_26215</name>
</gene>
<keyword evidence="3" id="KW-0472">Membrane</keyword>
<sequence length="479" mass="49969">MSGEVTGVSENQDKPDRTADSADSPAVPDASDRGSDGTAEPTHAAAEPAAEKTSEDTAAEETEPVTEGAAAEEEPSSEWKPSPYPRVELPQPSNPAPESRHRAGRTTRITRRVAIGLVSLVALGGTGYAYVTKDKLQDNVATTDVLTPRAGEPPAPPADDGGTDILLVGSDARTDQQGNPLPLSMLKSLRTEDKGGINTDTIILVRIPKNGGKASAVSIPRDSWVDIPGRGKGKINSAYGVAKAQAEQEERAQGEHDQAKIARDSDSAGRRVLVQTVQDLTQVRIDHYAEVNLLGFYLLTEAVGGVPVCLNHATSDKDSGANFRRGVQTVTGGEALSFVRQRKNLPNGDLDRIKRQQAFLSSALRKVLSAGTLTNPGTLNSLIDAVHRSFVLDDSLDVLEFAQQVKGIASGSLTFATIPVITTNGRSEDGQSIVEVDPAAVQKFVAGLAGRTVTGGGGAAAGAAPQGLDSGIPGVPCVD</sequence>
<feature type="compositionally biased region" description="Acidic residues" evidence="2">
    <location>
        <begin position="57"/>
        <end position="76"/>
    </location>
</feature>
<dbReference type="EMBL" id="JACJHR010000041">
    <property type="protein sequence ID" value="MBB2502622.1"/>
    <property type="molecule type" value="Genomic_DNA"/>
</dbReference>
<dbReference type="Proteomes" id="UP000550260">
    <property type="component" value="Unassembled WGS sequence"/>
</dbReference>
<organism evidence="5 6">
    <name type="scientific">Amycolatopsis echigonensis</name>
    <dbReference type="NCBI Taxonomy" id="2576905"/>
    <lineage>
        <taxon>Bacteria</taxon>
        <taxon>Bacillati</taxon>
        <taxon>Actinomycetota</taxon>
        <taxon>Actinomycetes</taxon>
        <taxon>Pseudonocardiales</taxon>
        <taxon>Pseudonocardiaceae</taxon>
        <taxon>Amycolatopsis</taxon>
    </lineage>
</organism>
<keyword evidence="3" id="KW-0812">Transmembrane</keyword>
<dbReference type="PANTHER" id="PTHR33392:SF6">
    <property type="entry name" value="POLYISOPRENYL-TEICHOIC ACID--PEPTIDOGLYCAN TEICHOIC ACID TRANSFERASE TAGU"/>
    <property type="match status" value="1"/>
</dbReference>
<dbReference type="Gene3D" id="3.40.630.190">
    <property type="entry name" value="LCP protein"/>
    <property type="match status" value="1"/>
</dbReference>
<dbReference type="AlphaFoldDB" id="A0A8E2B6V7"/>
<comment type="caution">
    <text evidence="5">The sequence shown here is derived from an EMBL/GenBank/DDBJ whole genome shotgun (WGS) entry which is preliminary data.</text>
</comment>
<reference evidence="5 6" key="1">
    <citation type="submission" date="2020-08" db="EMBL/GenBank/DDBJ databases">
        <title>Amycolatopsis echigonensis JCM 21831.</title>
        <authorList>
            <person name="Tedsree N."/>
            <person name="Kuncharoen N."/>
            <person name="Likhitwitayawuid K."/>
            <person name="Tanasupawat S."/>
        </authorList>
    </citation>
    <scope>NUCLEOTIDE SEQUENCE [LARGE SCALE GENOMIC DNA]</scope>
    <source>
        <strain evidence="5 6">JCM 21831</strain>
    </source>
</reference>
<evidence type="ECO:0000313" key="5">
    <source>
        <dbReference type="EMBL" id="MBB2502622.1"/>
    </source>
</evidence>
<evidence type="ECO:0000256" key="1">
    <source>
        <dbReference type="ARBA" id="ARBA00006068"/>
    </source>
</evidence>
<feature type="compositionally biased region" description="Low complexity" evidence="2">
    <location>
        <begin position="38"/>
        <end position="48"/>
    </location>
</feature>
<feature type="transmembrane region" description="Helical" evidence="3">
    <location>
        <begin position="109"/>
        <end position="131"/>
    </location>
</feature>
<dbReference type="Pfam" id="PF03816">
    <property type="entry name" value="LytR_cpsA_psr"/>
    <property type="match status" value="1"/>
</dbReference>
<evidence type="ECO:0000256" key="3">
    <source>
        <dbReference type="SAM" id="Phobius"/>
    </source>
</evidence>
<dbReference type="InterPro" id="IPR050922">
    <property type="entry name" value="LytR/CpsA/Psr_CW_biosynth"/>
</dbReference>
<keyword evidence="3" id="KW-1133">Transmembrane helix</keyword>
<feature type="region of interest" description="Disordered" evidence="2">
    <location>
        <begin position="1"/>
        <end position="107"/>
    </location>
</feature>
<accession>A0A8E2B6V7</accession>
<protein>
    <submittedName>
        <fullName evidence="5">LCP family protein</fullName>
    </submittedName>
</protein>
<proteinExistence type="inferred from homology"/>